<evidence type="ECO:0000256" key="5">
    <source>
        <dbReference type="ARBA" id="ARBA00022927"/>
    </source>
</evidence>
<organism evidence="12">
    <name type="scientific">freshwater metagenome</name>
    <dbReference type="NCBI Taxonomy" id="449393"/>
    <lineage>
        <taxon>unclassified sequences</taxon>
        <taxon>metagenomes</taxon>
        <taxon>ecological metagenomes</taxon>
    </lineage>
</organism>
<dbReference type="CDD" id="cd20070">
    <property type="entry name" value="5TM_YidC_Alb3"/>
    <property type="match status" value="1"/>
</dbReference>
<dbReference type="PRINTS" id="PR00701">
    <property type="entry name" value="60KDINNERMP"/>
</dbReference>
<protein>
    <submittedName>
        <fullName evidence="12">Unannotated protein</fullName>
    </submittedName>
</protein>
<dbReference type="GO" id="GO:0051205">
    <property type="term" value="P:protein insertion into membrane"/>
    <property type="evidence" value="ECO:0007669"/>
    <property type="project" value="TreeGrafter"/>
</dbReference>
<dbReference type="InterPro" id="IPR047196">
    <property type="entry name" value="YidC_ALB_C"/>
</dbReference>
<dbReference type="NCBIfam" id="NF002350">
    <property type="entry name" value="PRK01315.1"/>
    <property type="match status" value="1"/>
</dbReference>
<keyword evidence="7 10" id="KW-0472">Membrane</keyword>
<evidence type="ECO:0000256" key="3">
    <source>
        <dbReference type="ARBA" id="ARBA00022475"/>
    </source>
</evidence>
<feature type="region of interest" description="Disordered" evidence="9">
    <location>
        <begin position="259"/>
        <end position="301"/>
    </location>
</feature>
<dbReference type="NCBIfam" id="TIGR03592">
    <property type="entry name" value="yidC_oxa1_cterm"/>
    <property type="match status" value="1"/>
</dbReference>
<sequence>MNPLVWLEKIVSWVLVAFHNLLSNFFTPDSGWAWGLAIVGLVITIRVLLIPLFMRQIKSQRNMQLIQPQVKEIQKKFAGDRERQSQELMKLYRETGTNPLASCLPLLAQAPIFYSLFRVLQGISTGNAYGVMTDELVAQARNAEVLGAPIYGTFVHRGVTSNPGATFWVTLVMIILMTATTFLTQRQMIVKNSAPDNPMVQQQKILLYVFPVIFAVTGVNFPVGVLLYWFVSNLWTMGQQFYVIRNSPQPDTPAFAALEARRAKKSRSKTGTAGVPETTQDSDEAARTVRNQPKRKPKKKR</sequence>
<dbReference type="AlphaFoldDB" id="A0A6J5Z3Q7"/>
<evidence type="ECO:0000256" key="4">
    <source>
        <dbReference type="ARBA" id="ARBA00022692"/>
    </source>
</evidence>
<comment type="subcellular location">
    <subcellularLocation>
        <location evidence="1">Cell membrane</location>
        <topology evidence="1">Multi-pass membrane protein</topology>
    </subcellularLocation>
</comment>
<evidence type="ECO:0000259" key="11">
    <source>
        <dbReference type="Pfam" id="PF02096"/>
    </source>
</evidence>
<evidence type="ECO:0000313" key="12">
    <source>
        <dbReference type="EMBL" id="CAB4337301.1"/>
    </source>
</evidence>
<evidence type="ECO:0000256" key="2">
    <source>
        <dbReference type="ARBA" id="ARBA00022448"/>
    </source>
</evidence>
<dbReference type="InterPro" id="IPR001708">
    <property type="entry name" value="YidC/ALB3/OXA1/COX18"/>
</dbReference>
<feature type="transmembrane region" description="Helical" evidence="10">
    <location>
        <begin position="32"/>
        <end position="54"/>
    </location>
</feature>
<dbReference type="PANTHER" id="PTHR12428:SF65">
    <property type="entry name" value="CYTOCHROME C OXIDASE ASSEMBLY PROTEIN COX18, MITOCHONDRIAL"/>
    <property type="match status" value="1"/>
</dbReference>
<evidence type="ECO:0000256" key="9">
    <source>
        <dbReference type="SAM" id="MobiDB-lite"/>
    </source>
</evidence>
<keyword evidence="2" id="KW-0813">Transport</keyword>
<keyword evidence="4 10" id="KW-0812">Transmembrane</keyword>
<evidence type="ECO:0000256" key="1">
    <source>
        <dbReference type="ARBA" id="ARBA00004651"/>
    </source>
</evidence>
<evidence type="ECO:0000256" key="6">
    <source>
        <dbReference type="ARBA" id="ARBA00022989"/>
    </source>
</evidence>
<accession>A0A6J5Z3Q7</accession>
<dbReference type="Pfam" id="PF02096">
    <property type="entry name" value="60KD_IMP"/>
    <property type="match status" value="1"/>
</dbReference>
<dbReference type="EMBL" id="CAESAJ010000058">
    <property type="protein sequence ID" value="CAB4337301.1"/>
    <property type="molecule type" value="Genomic_DNA"/>
</dbReference>
<dbReference type="GO" id="GO:0015031">
    <property type="term" value="P:protein transport"/>
    <property type="evidence" value="ECO:0007669"/>
    <property type="project" value="UniProtKB-KW"/>
</dbReference>
<dbReference type="GO" id="GO:0032977">
    <property type="term" value="F:membrane insertase activity"/>
    <property type="evidence" value="ECO:0007669"/>
    <property type="project" value="InterPro"/>
</dbReference>
<feature type="domain" description="Membrane insertase YidC/Oxa/ALB C-terminal" evidence="11">
    <location>
        <begin position="34"/>
        <end position="244"/>
    </location>
</feature>
<name>A0A6J5Z3Q7_9ZZZZ</name>
<reference evidence="12" key="1">
    <citation type="submission" date="2020-05" db="EMBL/GenBank/DDBJ databases">
        <authorList>
            <person name="Chiriac C."/>
            <person name="Salcher M."/>
            <person name="Ghai R."/>
            <person name="Kavagutti S V."/>
        </authorList>
    </citation>
    <scope>NUCLEOTIDE SEQUENCE</scope>
</reference>
<dbReference type="PANTHER" id="PTHR12428">
    <property type="entry name" value="OXA1"/>
    <property type="match status" value="1"/>
</dbReference>
<keyword evidence="3" id="KW-1003">Cell membrane</keyword>
<keyword evidence="8" id="KW-0143">Chaperone</keyword>
<keyword evidence="6 10" id="KW-1133">Transmembrane helix</keyword>
<dbReference type="InterPro" id="IPR028055">
    <property type="entry name" value="YidC/Oxa/ALB_C"/>
</dbReference>
<evidence type="ECO:0000256" key="7">
    <source>
        <dbReference type="ARBA" id="ARBA00023136"/>
    </source>
</evidence>
<dbReference type="GO" id="GO:0005886">
    <property type="term" value="C:plasma membrane"/>
    <property type="evidence" value="ECO:0007669"/>
    <property type="project" value="UniProtKB-SubCell"/>
</dbReference>
<feature type="transmembrane region" description="Helical" evidence="10">
    <location>
        <begin position="165"/>
        <end position="184"/>
    </location>
</feature>
<feature type="transmembrane region" description="Helical" evidence="10">
    <location>
        <begin position="205"/>
        <end position="231"/>
    </location>
</feature>
<evidence type="ECO:0000256" key="8">
    <source>
        <dbReference type="ARBA" id="ARBA00023186"/>
    </source>
</evidence>
<evidence type="ECO:0000256" key="10">
    <source>
        <dbReference type="SAM" id="Phobius"/>
    </source>
</evidence>
<gene>
    <name evidence="12" type="ORF">UFOPK3770_00667</name>
</gene>
<proteinExistence type="predicted"/>
<keyword evidence="5" id="KW-0653">Protein transport</keyword>
<feature type="compositionally biased region" description="Basic residues" evidence="9">
    <location>
        <begin position="292"/>
        <end position="301"/>
    </location>
</feature>